<reference evidence="7 8" key="1">
    <citation type="submission" date="2014-09" db="EMBL/GenBank/DDBJ databases">
        <authorList>
            <person name="Magalhaes I.L.F."/>
            <person name="Oliveira U."/>
            <person name="Santos F.R."/>
            <person name="Vidigal T.H.D.A."/>
            <person name="Brescovit A.D."/>
            <person name="Santos A.J."/>
        </authorList>
    </citation>
    <scope>NUCLEOTIDE SEQUENCE [LARGE SCALE GENOMIC DNA]</scope>
</reference>
<evidence type="ECO:0000313" key="8">
    <source>
        <dbReference type="Proteomes" id="UP000054845"/>
    </source>
</evidence>
<dbReference type="AlphaFoldDB" id="A0A0P1BMD4"/>
<organism evidence="7 8">
    <name type="scientific">Ceraceosorus bombacis</name>
    <dbReference type="NCBI Taxonomy" id="401625"/>
    <lineage>
        <taxon>Eukaryota</taxon>
        <taxon>Fungi</taxon>
        <taxon>Dikarya</taxon>
        <taxon>Basidiomycota</taxon>
        <taxon>Ustilaginomycotina</taxon>
        <taxon>Exobasidiomycetes</taxon>
        <taxon>Ceraceosorales</taxon>
        <taxon>Ceraceosoraceae</taxon>
        <taxon>Ceraceosorus</taxon>
    </lineage>
</organism>
<dbReference type="InterPro" id="IPR016163">
    <property type="entry name" value="Ald_DH_C"/>
</dbReference>
<dbReference type="PANTHER" id="PTHR43860">
    <property type="entry name" value="BETAINE ALDEHYDE DEHYDROGENASE"/>
    <property type="match status" value="1"/>
</dbReference>
<keyword evidence="8" id="KW-1185">Reference proteome</keyword>
<proteinExistence type="inferred from homology"/>
<dbReference type="PROSITE" id="PS00687">
    <property type="entry name" value="ALDEHYDE_DEHYDR_GLU"/>
    <property type="match status" value="1"/>
</dbReference>
<dbReference type="Proteomes" id="UP000054845">
    <property type="component" value="Unassembled WGS sequence"/>
</dbReference>
<evidence type="ECO:0000256" key="2">
    <source>
        <dbReference type="ARBA" id="ARBA00023002"/>
    </source>
</evidence>
<evidence type="ECO:0000313" key="7">
    <source>
        <dbReference type="EMBL" id="CEH17096.1"/>
    </source>
</evidence>
<dbReference type="Gene3D" id="3.40.309.10">
    <property type="entry name" value="Aldehyde Dehydrogenase, Chain A, domain 2"/>
    <property type="match status" value="1"/>
</dbReference>
<protein>
    <submittedName>
        <fullName evidence="7">Aldehyde dehydrogenase</fullName>
    </submittedName>
</protein>
<dbReference type="FunFam" id="3.40.605.10:FF:000007">
    <property type="entry name" value="NAD/NADP-dependent betaine aldehyde dehydrogenase"/>
    <property type="match status" value="1"/>
</dbReference>
<evidence type="ECO:0000256" key="1">
    <source>
        <dbReference type="ARBA" id="ARBA00009986"/>
    </source>
</evidence>
<dbReference type="PANTHER" id="PTHR43860:SF2">
    <property type="entry name" value="BETAINE ALDEHYDE DEHYDROGENASE-RELATED"/>
    <property type="match status" value="1"/>
</dbReference>
<dbReference type="InterPro" id="IPR016161">
    <property type="entry name" value="Ald_DH/histidinol_DH"/>
</dbReference>
<keyword evidence="2 5" id="KW-0560">Oxidoreductase</keyword>
<dbReference type="InterPro" id="IPR016162">
    <property type="entry name" value="Ald_DH_N"/>
</dbReference>
<dbReference type="SUPFAM" id="SSF53720">
    <property type="entry name" value="ALDH-like"/>
    <property type="match status" value="1"/>
</dbReference>
<comment type="similarity">
    <text evidence="1 5">Belongs to the aldehyde dehydrogenase family.</text>
</comment>
<dbReference type="GO" id="GO:0016620">
    <property type="term" value="F:oxidoreductase activity, acting on the aldehyde or oxo group of donors, NAD or NADP as acceptor"/>
    <property type="evidence" value="ECO:0007669"/>
    <property type="project" value="InterPro"/>
</dbReference>
<evidence type="ECO:0000256" key="3">
    <source>
        <dbReference type="ARBA" id="ARBA00023027"/>
    </source>
</evidence>
<dbReference type="STRING" id="401625.A0A0P1BMD4"/>
<feature type="active site" evidence="4">
    <location>
        <position position="340"/>
    </location>
</feature>
<evidence type="ECO:0000256" key="4">
    <source>
        <dbReference type="PROSITE-ProRule" id="PRU10007"/>
    </source>
</evidence>
<keyword evidence="3" id="KW-0520">NAD</keyword>
<dbReference type="FunFam" id="3.40.309.10:FF:000012">
    <property type="entry name" value="Betaine aldehyde dehydrogenase"/>
    <property type="match status" value="1"/>
</dbReference>
<feature type="domain" description="Aldehyde dehydrogenase" evidence="6">
    <location>
        <begin position="102"/>
        <end position="574"/>
    </location>
</feature>
<sequence>MVSLLTVSSKIFRPKASRSDSILAVLRPVAPTRSSARPLSYASQLTASTLPIPISRASQLRANPFIAHLRTLCTSPKLSMASITPRKADQPALFIDGEWRFSSDGRSRPSINPWDGSIITHVSEASPSDASHAISSSSRFFKTSSFPHLTFGERAGLLSKIADLLQRDKKRLSEIETKDTGKTLVESETDVDDVTNVFRFYAEEAPKLDIPRRITGHDVPDSVESIIVKDPVGVCVLIAPWNYPLLQICWKLAPALAAGNACIIKPSEVTPLVTIELVKLMLEAGVPPKALQLLTAGGESVGPTLTESEDVDLVSFTGGLNTGRSILKSAAGTVKRTCVELGGKNPQVVFADTPLDRAIDTVLTSVFLHSGQVCTSATRLIVEESIADAVVSGVVERASQIRLGNGLDPSSETGPLVSAAHLAKMDQYIAMGKKDGAILRCGGSKPDRNDERYSHLHKDGFFFLPTVFDKCHRDMQIVQAETFGPILTVERFANGDEERAIFLANDTKYGLGGGVQSGDAAKASRVARRLRHGTVWTNTYGAYTPRAEWGGFGMSGNGRELGLAGIEEYVETKHMYTETKPALMGWFKGLPQSEPNKAKL</sequence>
<dbReference type="Pfam" id="PF00171">
    <property type="entry name" value="Aldedh"/>
    <property type="match status" value="1"/>
</dbReference>
<accession>A0A0P1BMD4</accession>
<dbReference type="InterPro" id="IPR029510">
    <property type="entry name" value="Ald_DH_CS_GLU"/>
</dbReference>
<name>A0A0P1BMD4_9BASI</name>
<evidence type="ECO:0000259" key="6">
    <source>
        <dbReference type="Pfam" id="PF00171"/>
    </source>
</evidence>
<dbReference type="Gene3D" id="3.40.605.10">
    <property type="entry name" value="Aldehyde Dehydrogenase, Chain A, domain 1"/>
    <property type="match status" value="1"/>
</dbReference>
<evidence type="ECO:0000256" key="5">
    <source>
        <dbReference type="RuleBase" id="RU003345"/>
    </source>
</evidence>
<dbReference type="OrthoDB" id="310895at2759"/>
<dbReference type="EMBL" id="CCYA01000254">
    <property type="protein sequence ID" value="CEH17096.1"/>
    <property type="molecule type" value="Genomic_DNA"/>
</dbReference>
<dbReference type="InterPro" id="IPR015590">
    <property type="entry name" value="Aldehyde_DH_dom"/>
</dbReference>